<feature type="region of interest" description="Disordered" evidence="1">
    <location>
        <begin position="55"/>
        <end position="75"/>
    </location>
</feature>
<keyword evidence="3" id="KW-1185">Reference proteome</keyword>
<organism evidence="2 3">
    <name type="scientific">Elsinoe batatas</name>
    <dbReference type="NCBI Taxonomy" id="2601811"/>
    <lineage>
        <taxon>Eukaryota</taxon>
        <taxon>Fungi</taxon>
        <taxon>Dikarya</taxon>
        <taxon>Ascomycota</taxon>
        <taxon>Pezizomycotina</taxon>
        <taxon>Dothideomycetes</taxon>
        <taxon>Dothideomycetidae</taxon>
        <taxon>Myriangiales</taxon>
        <taxon>Elsinoaceae</taxon>
        <taxon>Elsinoe</taxon>
    </lineage>
</organism>
<gene>
    <name evidence="2" type="ORF">KVT40_003024</name>
</gene>
<name>A0A8K0PKS4_9PEZI</name>
<feature type="region of interest" description="Disordered" evidence="1">
    <location>
        <begin position="304"/>
        <end position="354"/>
    </location>
</feature>
<evidence type="ECO:0000313" key="2">
    <source>
        <dbReference type="EMBL" id="KAG8629159.1"/>
    </source>
</evidence>
<dbReference type="AlphaFoldDB" id="A0A8K0PKS4"/>
<feature type="compositionally biased region" description="Basic and acidic residues" evidence="1">
    <location>
        <begin position="305"/>
        <end position="314"/>
    </location>
</feature>
<feature type="compositionally biased region" description="Polar residues" evidence="1">
    <location>
        <begin position="64"/>
        <end position="75"/>
    </location>
</feature>
<protein>
    <submittedName>
        <fullName evidence="2">Uncharacterized protein</fullName>
    </submittedName>
</protein>
<dbReference type="Proteomes" id="UP000809789">
    <property type="component" value="Unassembled WGS sequence"/>
</dbReference>
<reference evidence="2" key="1">
    <citation type="submission" date="2021-07" db="EMBL/GenBank/DDBJ databases">
        <title>Elsinoe batatas strain:CRI-CJ2 Genome sequencing and assembly.</title>
        <authorList>
            <person name="Huang L."/>
        </authorList>
    </citation>
    <scope>NUCLEOTIDE SEQUENCE</scope>
    <source>
        <strain evidence="2">CRI-CJ2</strain>
    </source>
</reference>
<feature type="compositionally biased region" description="Low complexity" evidence="1">
    <location>
        <begin position="397"/>
        <end position="417"/>
    </location>
</feature>
<proteinExistence type="predicted"/>
<dbReference type="OrthoDB" id="3533623at2759"/>
<evidence type="ECO:0000313" key="3">
    <source>
        <dbReference type="Proteomes" id="UP000809789"/>
    </source>
</evidence>
<evidence type="ECO:0000256" key="1">
    <source>
        <dbReference type="SAM" id="MobiDB-lite"/>
    </source>
</evidence>
<feature type="compositionally biased region" description="Low complexity" evidence="1">
    <location>
        <begin position="325"/>
        <end position="338"/>
    </location>
</feature>
<feature type="region of interest" description="Disordered" evidence="1">
    <location>
        <begin position="1"/>
        <end position="21"/>
    </location>
</feature>
<feature type="region of interest" description="Disordered" evidence="1">
    <location>
        <begin position="382"/>
        <end position="424"/>
    </location>
</feature>
<accession>A0A8K0PKS4</accession>
<comment type="caution">
    <text evidence="2">The sequence shown here is derived from an EMBL/GenBank/DDBJ whole genome shotgun (WGS) entry which is preliminary data.</text>
</comment>
<dbReference type="EMBL" id="JAESVG020000003">
    <property type="protein sequence ID" value="KAG8629159.1"/>
    <property type="molecule type" value="Genomic_DNA"/>
</dbReference>
<sequence>MADLRPVMHKRTASHESSSSGGSIAHRLILEHILSYPGTYELPLRTMYALNSVPRAQLPRPRTPGSTASGVNSTGEAAQKLTSSLMAEISHMPNQPNSLPPAFITSFVRKCFASELSLVDFPQALTGLDYLKDLETRRRREMQAVLDRVGITRENIHNAEDLLRDHPEAYDWYKSLEDKTSKVEVLYAKLHVALRRWILINEMSLEPFSKSSCIAMLNTVYPPMAASPAARLSESTLKSQRETFFKYITAVEKSGPGILSNLVTQGKRTSEQNGWPSTRESLDDYLLTCNNMIDECISIGSSSDVSKRANRKADSGVSFLDSRKNSSSSEKSITTPSSAERPVSRAAPHKSTSALEKLAREIRHLKRNKTDVSEMIPQIKVDENVEQPSKPVRKMKSLSSLSLRRSSSRNGSVASSSPKDIPDFDQEAMRKQRLAYDVHMTAAAG</sequence>